<dbReference type="EMBL" id="JATN01000322">
    <property type="protein sequence ID" value="EUC54681.1"/>
    <property type="molecule type" value="Genomic_DNA"/>
</dbReference>
<gene>
    <name evidence="1" type="ORF">RSOL_065110</name>
</gene>
<name>X8J0A3_9AGAM</name>
<organism evidence="1 2">
    <name type="scientific">Rhizoctonia solani AG-3 Rhs1AP</name>
    <dbReference type="NCBI Taxonomy" id="1086054"/>
    <lineage>
        <taxon>Eukaryota</taxon>
        <taxon>Fungi</taxon>
        <taxon>Dikarya</taxon>
        <taxon>Basidiomycota</taxon>
        <taxon>Agaricomycotina</taxon>
        <taxon>Agaricomycetes</taxon>
        <taxon>Cantharellales</taxon>
        <taxon>Ceratobasidiaceae</taxon>
        <taxon>Rhizoctonia</taxon>
    </lineage>
</organism>
<protein>
    <submittedName>
        <fullName evidence="1">Uncharacterized protein</fullName>
    </submittedName>
</protein>
<dbReference type="AlphaFoldDB" id="X8J0A3"/>
<proteinExistence type="predicted"/>
<reference evidence="2" key="1">
    <citation type="journal article" date="2014" name="Genome Announc.">
        <title>Draft genome sequence of the plant-pathogenic soil fungus Rhizoctonia solani anastomosis group 3 strain Rhs1AP.</title>
        <authorList>
            <person name="Cubeta M.A."/>
            <person name="Thomas E."/>
            <person name="Dean R.A."/>
            <person name="Jabaji S."/>
            <person name="Neate S.M."/>
            <person name="Tavantzis S."/>
            <person name="Toda T."/>
            <person name="Vilgalys R."/>
            <person name="Bharathan N."/>
            <person name="Fedorova-Abrams N."/>
            <person name="Pakala S.B."/>
            <person name="Pakala S.M."/>
            <person name="Zafar N."/>
            <person name="Joardar V."/>
            <person name="Losada L."/>
            <person name="Nierman W.C."/>
        </authorList>
    </citation>
    <scope>NUCLEOTIDE SEQUENCE [LARGE SCALE GENOMIC DNA]</scope>
    <source>
        <strain evidence="2">AG-3</strain>
    </source>
</reference>
<sequence>MIMAGPKIPKGIRVVSGGSILRLTESHFLVRYWRTSL</sequence>
<dbReference type="Proteomes" id="UP000030108">
    <property type="component" value="Unassembled WGS sequence"/>
</dbReference>
<comment type="caution">
    <text evidence="1">The sequence shown here is derived from an EMBL/GenBank/DDBJ whole genome shotgun (WGS) entry which is preliminary data.</text>
</comment>
<accession>X8J0A3</accession>
<evidence type="ECO:0000313" key="2">
    <source>
        <dbReference type="Proteomes" id="UP000030108"/>
    </source>
</evidence>
<evidence type="ECO:0000313" key="1">
    <source>
        <dbReference type="EMBL" id="EUC54681.1"/>
    </source>
</evidence>